<dbReference type="Proteomes" id="UP000264294">
    <property type="component" value="Unassembled WGS sequence"/>
</dbReference>
<comment type="caution">
    <text evidence="3">The sequence shown here is derived from an EMBL/GenBank/DDBJ whole genome shotgun (WGS) entry which is preliminary data.</text>
</comment>
<reference evidence="4 6" key="2">
    <citation type="submission" date="2018-08" db="EMBL/GenBank/DDBJ databases">
        <title>Bacillus clarus sp. nov. strain PS00077A.</title>
        <authorList>
            <person name="Mendez Acevedo M."/>
            <person name="Carroll L."/>
            <person name="Mukherjee M."/>
            <person name="Wiedmann M."/>
            <person name="Kovac J."/>
        </authorList>
    </citation>
    <scope>NUCLEOTIDE SEQUENCE [LARGE SCALE GENOMIC DNA]</scope>
    <source>
        <strain evidence="4 6">PS00077A</strain>
    </source>
</reference>
<dbReference type="SMART" id="SM00530">
    <property type="entry name" value="HTH_XRE"/>
    <property type="match status" value="1"/>
</dbReference>
<organism evidence="3 5">
    <name type="scientific">Bacillus clarus</name>
    <dbReference type="NCBI Taxonomy" id="2338372"/>
    <lineage>
        <taxon>Bacteria</taxon>
        <taxon>Bacillati</taxon>
        <taxon>Bacillota</taxon>
        <taxon>Bacilli</taxon>
        <taxon>Bacillales</taxon>
        <taxon>Bacillaceae</taxon>
        <taxon>Bacillus</taxon>
        <taxon>Bacillus cereus group</taxon>
    </lineage>
</organism>
<dbReference type="SUPFAM" id="SSF47413">
    <property type="entry name" value="lambda repressor-like DNA-binding domains"/>
    <property type="match status" value="1"/>
</dbReference>
<evidence type="ECO:0000259" key="2">
    <source>
        <dbReference type="PROSITE" id="PS50943"/>
    </source>
</evidence>
<dbReference type="RefSeq" id="WP_000150947.1">
    <property type="nucleotide sequence ID" value="NZ_JMQC01000012.1"/>
</dbReference>
<reference evidence="3 5" key="1">
    <citation type="submission" date="2014-04" db="EMBL/GenBank/DDBJ databases">
        <authorList>
            <person name="Bishop-Lilly K.A."/>
            <person name="Broomall S.M."/>
            <person name="Chain P.S."/>
            <person name="Chertkov O."/>
            <person name="Coyne S.R."/>
            <person name="Daligault H.E."/>
            <person name="Davenport K.W."/>
            <person name="Erkkila T."/>
            <person name="Frey K.G."/>
            <person name="Gibbons H.S."/>
            <person name="Gu W."/>
            <person name="Jaissle J."/>
            <person name="Johnson S.L."/>
            <person name="Koroleva G.I."/>
            <person name="Ladner J.T."/>
            <person name="Lo C.-C."/>
            <person name="Minogue T.D."/>
            <person name="Munk C."/>
            <person name="Palacios G.F."/>
            <person name="Redden C.L."/>
            <person name="Rosenzweig C.N."/>
            <person name="Scholz M.B."/>
            <person name="Teshima H."/>
            <person name="Xu Y."/>
        </authorList>
    </citation>
    <scope>NUCLEOTIDE SEQUENCE [LARGE SCALE GENOMIC DNA]</scope>
    <source>
        <strain evidence="3 5">BHP</strain>
    </source>
</reference>
<dbReference type="InterPro" id="IPR001387">
    <property type="entry name" value="Cro/C1-type_HTH"/>
</dbReference>
<dbReference type="EMBL" id="QVOD01000034">
    <property type="protein sequence ID" value="RFT64488.1"/>
    <property type="molecule type" value="Genomic_DNA"/>
</dbReference>
<evidence type="ECO:0000313" key="4">
    <source>
        <dbReference type="EMBL" id="RFT64488.1"/>
    </source>
</evidence>
<name>A0A090Y7S8_9BACI</name>
<protein>
    <submittedName>
        <fullName evidence="3">Helix-turn-helix family protein</fullName>
    </submittedName>
    <submittedName>
        <fullName evidence="4">XRE family transcriptional regulator</fullName>
    </submittedName>
</protein>
<dbReference type="Gene3D" id="1.10.260.40">
    <property type="entry name" value="lambda repressor-like DNA-binding domains"/>
    <property type="match status" value="1"/>
</dbReference>
<evidence type="ECO:0000256" key="1">
    <source>
        <dbReference type="ARBA" id="ARBA00023125"/>
    </source>
</evidence>
<dbReference type="InterPro" id="IPR010982">
    <property type="entry name" value="Lambda_DNA-bd_dom_sf"/>
</dbReference>
<dbReference type="EMBL" id="JMQC01000012">
    <property type="protein sequence ID" value="KFM94828.1"/>
    <property type="molecule type" value="Genomic_DNA"/>
</dbReference>
<dbReference type="PATRIC" id="fig|1405.8.peg.6124"/>
<evidence type="ECO:0000313" key="3">
    <source>
        <dbReference type="EMBL" id="KFM94828.1"/>
    </source>
</evidence>
<dbReference type="CDD" id="cd00093">
    <property type="entry name" value="HTH_XRE"/>
    <property type="match status" value="1"/>
</dbReference>
<evidence type="ECO:0000313" key="5">
    <source>
        <dbReference type="Proteomes" id="UP000029389"/>
    </source>
</evidence>
<gene>
    <name evidence="4" type="ORF">D0U04_21655</name>
    <name evidence="3" type="ORF">DJ93_6031</name>
</gene>
<dbReference type="PANTHER" id="PTHR46558">
    <property type="entry name" value="TRACRIPTIONAL REGULATORY PROTEIN-RELATED-RELATED"/>
    <property type="match status" value="1"/>
</dbReference>
<feature type="domain" description="HTH cro/C1-type" evidence="2">
    <location>
        <begin position="12"/>
        <end position="66"/>
    </location>
</feature>
<sequence>MTIDENVVGKNIKKLRAIKGVSRKEMAEDLNTTYRTVSSWETGEKKPRLNKLEEIASYLNVSVPSLLKNEIPDEDLLKSIKGEDPVERLARLLYERYMSVPDKHKPRIEEELLKYASQLKTQVEQEE</sequence>
<keyword evidence="6" id="KW-1185">Reference proteome</keyword>
<proteinExistence type="predicted"/>
<dbReference type="GO" id="GO:0003677">
    <property type="term" value="F:DNA binding"/>
    <property type="evidence" value="ECO:0007669"/>
    <property type="project" value="UniProtKB-KW"/>
</dbReference>
<dbReference type="Proteomes" id="UP000029389">
    <property type="component" value="Unassembled WGS sequence"/>
</dbReference>
<dbReference type="PROSITE" id="PS50943">
    <property type="entry name" value="HTH_CROC1"/>
    <property type="match status" value="1"/>
</dbReference>
<evidence type="ECO:0000313" key="6">
    <source>
        <dbReference type="Proteomes" id="UP000264294"/>
    </source>
</evidence>
<dbReference type="AlphaFoldDB" id="A0A090Y7S8"/>
<dbReference type="Pfam" id="PF01381">
    <property type="entry name" value="HTH_3"/>
    <property type="match status" value="1"/>
</dbReference>
<accession>A0A090Y7S8</accession>
<dbReference type="PANTHER" id="PTHR46558:SF4">
    <property type="entry name" value="DNA-BIDING PHAGE PROTEIN"/>
    <property type="match status" value="1"/>
</dbReference>
<keyword evidence="1" id="KW-0238">DNA-binding</keyword>